<feature type="transmembrane region" description="Helical" evidence="1">
    <location>
        <begin position="31"/>
        <end position="53"/>
    </location>
</feature>
<accession>A0A5K7YV17</accession>
<reference evidence="2 3" key="1">
    <citation type="submission" date="2019-11" db="EMBL/GenBank/DDBJ databases">
        <title>Comparative genomics of hydrocarbon-degrading Desulfosarcina strains.</title>
        <authorList>
            <person name="Watanabe M."/>
            <person name="Kojima H."/>
            <person name="Fukui M."/>
        </authorList>
    </citation>
    <scope>NUCLEOTIDE SEQUENCE [LARGE SCALE GENOMIC DNA]</scope>
    <source>
        <strain evidence="2 3">PL12</strain>
    </source>
</reference>
<proteinExistence type="predicted"/>
<dbReference type="AlphaFoldDB" id="A0A5K7YV17"/>
<keyword evidence="1" id="KW-0472">Membrane</keyword>
<protein>
    <recommendedName>
        <fullName evidence="4">Carboxypeptidase regulatory-like domain-containing protein</fullName>
    </recommendedName>
</protein>
<evidence type="ECO:0000313" key="3">
    <source>
        <dbReference type="Proteomes" id="UP000427906"/>
    </source>
</evidence>
<dbReference type="RefSeq" id="WP_155319902.1">
    <property type="nucleotide sequence ID" value="NZ_AP021874.1"/>
</dbReference>
<dbReference type="OrthoDB" id="5427033at2"/>
<feature type="transmembrane region" description="Helical" evidence="1">
    <location>
        <begin position="6"/>
        <end position="24"/>
    </location>
</feature>
<name>A0A5K7YV17_9BACT</name>
<evidence type="ECO:0000313" key="2">
    <source>
        <dbReference type="EMBL" id="BBO72160.1"/>
    </source>
</evidence>
<evidence type="ECO:0000256" key="1">
    <source>
        <dbReference type="SAM" id="Phobius"/>
    </source>
</evidence>
<dbReference type="EMBL" id="AP021874">
    <property type="protein sequence ID" value="BBO72160.1"/>
    <property type="molecule type" value="Genomic_DNA"/>
</dbReference>
<dbReference type="KEGG" id="dalk:DSCA_60900"/>
<sequence length="231" mass="26773">MPLYLKFCITIFAIIFTCGLYRAIEDRRKRIIITMLILLAISTFSNRSIYWFIYWDGPYFGKVIDADTGEPIEGACVAGIWEIENFMLIASMYHFANATETVTDADGEFTIPLTFAFTLWPMSGLDEMDLVVFKPGYDSHPPAIQRKMEKPEHIEHTSPDGNYFVGRRAHCKIWRKCEVRLNKAMSYEERRQASGKCLNILASWGMKTSKIKKFVKALKDDNPSLKNWWKK</sequence>
<keyword evidence="3" id="KW-1185">Reference proteome</keyword>
<keyword evidence="1" id="KW-0812">Transmembrane</keyword>
<evidence type="ECO:0008006" key="4">
    <source>
        <dbReference type="Google" id="ProtNLM"/>
    </source>
</evidence>
<dbReference type="Proteomes" id="UP000427906">
    <property type="component" value="Chromosome"/>
</dbReference>
<keyword evidence="1" id="KW-1133">Transmembrane helix</keyword>
<organism evidence="2 3">
    <name type="scientific">Desulfosarcina alkanivorans</name>
    <dbReference type="NCBI Taxonomy" id="571177"/>
    <lineage>
        <taxon>Bacteria</taxon>
        <taxon>Pseudomonadati</taxon>
        <taxon>Thermodesulfobacteriota</taxon>
        <taxon>Desulfobacteria</taxon>
        <taxon>Desulfobacterales</taxon>
        <taxon>Desulfosarcinaceae</taxon>
        <taxon>Desulfosarcina</taxon>
    </lineage>
</organism>
<gene>
    <name evidence="2" type="ORF">DSCA_60900</name>
</gene>